<proteinExistence type="predicted"/>
<accession>A0A930L180</accession>
<name>A0A930L180_9MICC</name>
<dbReference type="AlphaFoldDB" id="A0A930L180"/>
<dbReference type="EMBL" id="JABZXO010000032">
    <property type="protein sequence ID" value="MBF1658069.1"/>
    <property type="molecule type" value="Genomic_DNA"/>
</dbReference>
<organism evidence="1 2">
    <name type="scientific">Rothia mucilaginosa</name>
    <dbReference type="NCBI Taxonomy" id="43675"/>
    <lineage>
        <taxon>Bacteria</taxon>
        <taxon>Bacillati</taxon>
        <taxon>Actinomycetota</taxon>
        <taxon>Actinomycetes</taxon>
        <taxon>Micrococcales</taxon>
        <taxon>Micrococcaceae</taxon>
        <taxon>Rothia</taxon>
    </lineage>
</organism>
<dbReference type="Proteomes" id="UP000770330">
    <property type="component" value="Unassembled WGS sequence"/>
</dbReference>
<evidence type="ECO:0000313" key="2">
    <source>
        <dbReference type="Proteomes" id="UP000770330"/>
    </source>
</evidence>
<reference evidence="1" key="1">
    <citation type="submission" date="2020-04" db="EMBL/GenBank/DDBJ databases">
        <title>Deep metagenomics examines the oral microbiome during advanced dental caries in children, revealing novel taxa and co-occurrences with host molecules.</title>
        <authorList>
            <person name="Baker J.L."/>
            <person name="Morton J.T."/>
            <person name="Dinis M."/>
            <person name="Alvarez R."/>
            <person name="Tran N.C."/>
            <person name="Knight R."/>
            <person name="Edlund A."/>
        </authorList>
    </citation>
    <scope>NUCLEOTIDE SEQUENCE</scope>
    <source>
        <strain evidence="1">JCVI_39_bin.18</strain>
    </source>
</reference>
<gene>
    <name evidence="1" type="ORF">HXO61_09115</name>
</gene>
<comment type="caution">
    <text evidence="1">The sequence shown here is derived from an EMBL/GenBank/DDBJ whole genome shotgun (WGS) entry which is preliminary data.</text>
</comment>
<sequence length="79" mass="9081">MTLTDCTCPTYRRPHLKVTHEKGSGCLFVQSSTGAPMDTAAIRRESERRKTVRYRVAARVRRLYTRLAADLSERLEALR</sequence>
<protein>
    <submittedName>
        <fullName evidence="1">Uncharacterized protein</fullName>
    </submittedName>
</protein>
<dbReference type="RefSeq" id="WP_303945695.1">
    <property type="nucleotide sequence ID" value="NZ_JABZXO010000032.1"/>
</dbReference>
<evidence type="ECO:0000313" key="1">
    <source>
        <dbReference type="EMBL" id="MBF1658069.1"/>
    </source>
</evidence>